<proteinExistence type="predicted"/>
<name>A0A8X6M5S7_TRICU</name>
<dbReference type="AlphaFoldDB" id="A0A8X6M5S7"/>
<accession>A0A8X6M5S7</accession>
<evidence type="ECO:0000313" key="2">
    <source>
        <dbReference type="Proteomes" id="UP000887116"/>
    </source>
</evidence>
<evidence type="ECO:0000313" key="1">
    <source>
        <dbReference type="EMBL" id="GFR33087.1"/>
    </source>
</evidence>
<protein>
    <submittedName>
        <fullName evidence="1">Uncharacterized protein</fullName>
    </submittedName>
</protein>
<comment type="caution">
    <text evidence="1">The sequence shown here is derived from an EMBL/GenBank/DDBJ whole genome shotgun (WGS) entry which is preliminary data.</text>
</comment>
<dbReference type="EMBL" id="BMAO01009762">
    <property type="protein sequence ID" value="GFR33087.1"/>
    <property type="molecule type" value="Genomic_DNA"/>
</dbReference>
<dbReference type="Proteomes" id="UP000887116">
    <property type="component" value="Unassembled WGS sequence"/>
</dbReference>
<reference evidence="1" key="1">
    <citation type="submission" date="2020-07" db="EMBL/GenBank/DDBJ databases">
        <title>Multicomponent nature underlies the extraordinary mechanical properties of spider dragline silk.</title>
        <authorList>
            <person name="Kono N."/>
            <person name="Nakamura H."/>
            <person name="Mori M."/>
            <person name="Yoshida Y."/>
            <person name="Ohtoshi R."/>
            <person name="Malay A.D."/>
            <person name="Moran D.A.P."/>
            <person name="Tomita M."/>
            <person name="Numata K."/>
            <person name="Arakawa K."/>
        </authorList>
    </citation>
    <scope>NUCLEOTIDE SEQUENCE</scope>
</reference>
<sequence length="68" mass="7280">MGCSITTAAASGSETIGPHLPLCLKFEIFIVLSYHCYGRTCQLPHSSNPLSFSIYCTLVLSVSASLIE</sequence>
<gene>
    <name evidence="1" type="ORF">TNCT_19521</name>
</gene>
<organism evidence="1 2">
    <name type="scientific">Trichonephila clavata</name>
    <name type="common">Joro spider</name>
    <name type="synonym">Nephila clavata</name>
    <dbReference type="NCBI Taxonomy" id="2740835"/>
    <lineage>
        <taxon>Eukaryota</taxon>
        <taxon>Metazoa</taxon>
        <taxon>Ecdysozoa</taxon>
        <taxon>Arthropoda</taxon>
        <taxon>Chelicerata</taxon>
        <taxon>Arachnida</taxon>
        <taxon>Araneae</taxon>
        <taxon>Araneomorphae</taxon>
        <taxon>Entelegynae</taxon>
        <taxon>Araneoidea</taxon>
        <taxon>Nephilidae</taxon>
        <taxon>Trichonephila</taxon>
    </lineage>
</organism>
<keyword evidence="2" id="KW-1185">Reference proteome</keyword>